<accession>A0A078LFT9</accession>
<evidence type="ECO:0000256" key="9">
    <source>
        <dbReference type="ARBA" id="ARBA00022837"/>
    </source>
</evidence>
<reference evidence="16" key="1">
    <citation type="submission" date="2014-06" db="EMBL/GenBank/DDBJ databases">
        <authorList>
            <person name="Urmite Genomes Urmite Genomes"/>
        </authorList>
    </citation>
    <scope>NUCLEOTIDE SEQUENCE</scope>
</reference>
<dbReference type="InterPro" id="IPR001992">
    <property type="entry name" value="T2SS_GspF/T4SS_PilC_CS"/>
</dbReference>
<evidence type="ECO:0000256" key="10">
    <source>
        <dbReference type="ARBA" id="ARBA00022927"/>
    </source>
</evidence>
<comment type="similarity">
    <text evidence="3 14">Belongs to the GSP F family.</text>
</comment>
<protein>
    <recommendedName>
        <fullName evidence="13">General secretion pathway protein F</fullName>
    </recommendedName>
</protein>
<evidence type="ECO:0000256" key="7">
    <source>
        <dbReference type="ARBA" id="ARBA00022692"/>
    </source>
</evidence>
<keyword evidence="8" id="KW-0479">Metal-binding</keyword>
<dbReference type="PATRIC" id="fig|545.12.peg.2080"/>
<evidence type="ECO:0000256" key="14">
    <source>
        <dbReference type="RuleBase" id="RU003923"/>
    </source>
</evidence>
<keyword evidence="12" id="KW-0472">Membrane</keyword>
<dbReference type="EMBL" id="LK931336">
    <property type="protein sequence ID" value="CDZ83931.1"/>
    <property type="molecule type" value="Genomic_DNA"/>
</dbReference>
<comment type="function">
    <text evidence="1">Component of the type II secretion system inner membrane complex required for the energy-dependent secretion of extracellular factors such as proteases and toxins from the periplasm.</text>
</comment>
<keyword evidence="7 14" id="KW-0812">Transmembrane</keyword>
<dbReference type="PANTHER" id="PTHR30012:SF0">
    <property type="entry name" value="TYPE II SECRETION SYSTEM PROTEIN F-RELATED"/>
    <property type="match status" value="1"/>
</dbReference>
<organism evidence="16">
    <name type="scientific">Citrobacter koseri</name>
    <name type="common">Citrobacter diversus</name>
    <dbReference type="NCBI Taxonomy" id="545"/>
    <lineage>
        <taxon>Bacteria</taxon>
        <taxon>Pseudomonadati</taxon>
        <taxon>Pseudomonadota</taxon>
        <taxon>Gammaproteobacteria</taxon>
        <taxon>Enterobacterales</taxon>
        <taxon>Enterobacteriaceae</taxon>
        <taxon>Citrobacter</taxon>
    </lineage>
</organism>
<dbReference type="GO" id="GO:0015628">
    <property type="term" value="P:protein secretion by the type II secretion system"/>
    <property type="evidence" value="ECO:0007669"/>
    <property type="project" value="InterPro"/>
</dbReference>
<evidence type="ECO:0000256" key="8">
    <source>
        <dbReference type="ARBA" id="ARBA00022723"/>
    </source>
</evidence>
<dbReference type="GO" id="GO:0015627">
    <property type="term" value="C:type II protein secretion system complex"/>
    <property type="evidence" value="ECO:0007669"/>
    <property type="project" value="InterPro"/>
</dbReference>
<dbReference type="RefSeq" id="WP_104868859.1">
    <property type="nucleotide sequence ID" value="NZ_AP023452.1"/>
</dbReference>
<evidence type="ECO:0000256" key="4">
    <source>
        <dbReference type="ARBA" id="ARBA00022448"/>
    </source>
</evidence>
<dbReference type="GO" id="GO:0005886">
    <property type="term" value="C:plasma membrane"/>
    <property type="evidence" value="ECO:0007669"/>
    <property type="project" value="UniProtKB-SubCell"/>
</dbReference>
<evidence type="ECO:0000256" key="1">
    <source>
        <dbReference type="ARBA" id="ARBA00002684"/>
    </source>
</evidence>
<sequence>MAWFAWTATDAAGKTRRGALQAEGPKQVRQTLREQKLMPISITLTRERAAGKGAQKGAKLSTPVLSMFTRQLSTLVNAALPLESALKAISKQTEDKKLAVMVGEIRDKVVEGHTLFDAFSQFPRTFDKLYCTLVMAGEKTGHLGGVLEKLAEYNEQRQKMKSKLSQAMVYPITLTVVAIAVISILLVAVVPQVIEQFVHMKQQLPVTTRTLIAVSDFLQAYGMVIGGGLVGSFIAFNAWLKKERHRFAYHRWLVNRSPLKKLVCAINSARYIRTLSILQASSVPLLEGMYIAMDGIENLYARQVLEQAADTVRQGASLYNALEQARLFPPTMLYMIASGEESGELGSLMDRAAENQESALQHRITLTLSVFEPALVVTMATVVLFIVLSILQPLLQLNNMVG</sequence>
<dbReference type="PROSITE" id="PS00874">
    <property type="entry name" value="T2SP_F"/>
    <property type="match status" value="1"/>
</dbReference>
<dbReference type="Pfam" id="PF00482">
    <property type="entry name" value="T2SSF"/>
    <property type="match status" value="2"/>
</dbReference>
<dbReference type="PRINTS" id="PR00812">
    <property type="entry name" value="BCTERIALGSPF"/>
</dbReference>
<evidence type="ECO:0000256" key="2">
    <source>
        <dbReference type="ARBA" id="ARBA00004429"/>
    </source>
</evidence>
<proteinExistence type="inferred from homology"/>
<feature type="domain" description="Type II secretion system protein GspF" evidence="15">
    <location>
        <begin position="68"/>
        <end position="191"/>
    </location>
</feature>
<evidence type="ECO:0000259" key="15">
    <source>
        <dbReference type="Pfam" id="PF00482"/>
    </source>
</evidence>
<evidence type="ECO:0000256" key="12">
    <source>
        <dbReference type="ARBA" id="ARBA00023136"/>
    </source>
</evidence>
<keyword evidence="5" id="KW-1003">Cell membrane</keyword>
<keyword evidence="10" id="KW-0653">Protein transport</keyword>
<dbReference type="NCBIfam" id="TIGR02120">
    <property type="entry name" value="GspF"/>
    <property type="match status" value="1"/>
</dbReference>
<dbReference type="InterPro" id="IPR003004">
    <property type="entry name" value="GspF/PilC"/>
</dbReference>
<evidence type="ECO:0000256" key="5">
    <source>
        <dbReference type="ARBA" id="ARBA00022475"/>
    </source>
</evidence>
<name>A0A078LFT9_CITKO</name>
<keyword evidence="4 14" id="KW-0813">Transport</keyword>
<dbReference type="InterPro" id="IPR011850">
    <property type="entry name" value="T2SS_GspF"/>
</dbReference>
<evidence type="ECO:0000256" key="11">
    <source>
        <dbReference type="ARBA" id="ARBA00022989"/>
    </source>
</evidence>
<keyword evidence="9" id="KW-0106">Calcium</keyword>
<dbReference type="FunFam" id="1.20.81.30:FF:000001">
    <property type="entry name" value="Type II secretion system protein F"/>
    <property type="match status" value="2"/>
</dbReference>
<keyword evidence="11" id="KW-1133">Transmembrane helix</keyword>
<dbReference type="PANTHER" id="PTHR30012">
    <property type="entry name" value="GENERAL SECRETION PATHWAY PROTEIN"/>
    <property type="match status" value="1"/>
</dbReference>
<dbReference type="InterPro" id="IPR018076">
    <property type="entry name" value="T2SS_GspF_dom"/>
</dbReference>
<evidence type="ECO:0000256" key="6">
    <source>
        <dbReference type="ARBA" id="ARBA00022519"/>
    </source>
</evidence>
<dbReference type="InterPro" id="IPR042094">
    <property type="entry name" value="T2SS_GspF_sf"/>
</dbReference>
<comment type="subcellular location">
    <subcellularLocation>
        <location evidence="2 14">Cell inner membrane</location>
        <topology evidence="2 14">Multi-pass membrane protein</topology>
    </subcellularLocation>
</comment>
<keyword evidence="6" id="KW-0997">Cell inner membrane</keyword>
<dbReference type="GO" id="GO:0046872">
    <property type="term" value="F:metal ion binding"/>
    <property type="evidence" value="ECO:0007669"/>
    <property type="project" value="UniProtKB-KW"/>
</dbReference>
<feature type="domain" description="Type II secretion system protein GspF" evidence="15">
    <location>
        <begin position="272"/>
        <end position="393"/>
    </location>
</feature>
<dbReference type="AlphaFoldDB" id="A0A078LFT9"/>
<evidence type="ECO:0000256" key="13">
    <source>
        <dbReference type="ARBA" id="ARBA00030750"/>
    </source>
</evidence>
<evidence type="ECO:0000256" key="3">
    <source>
        <dbReference type="ARBA" id="ARBA00005745"/>
    </source>
</evidence>
<dbReference type="Gene3D" id="1.20.81.30">
    <property type="entry name" value="Type II secretion system (T2SS), domain F"/>
    <property type="match status" value="2"/>
</dbReference>
<gene>
    <name evidence="16" type="primary">gspF</name>
    <name evidence="16" type="ORF">BN1086_02064</name>
</gene>
<evidence type="ECO:0000313" key="16">
    <source>
        <dbReference type="EMBL" id="CDZ83931.1"/>
    </source>
</evidence>